<evidence type="ECO:0000256" key="5">
    <source>
        <dbReference type="ARBA" id="ARBA00022692"/>
    </source>
</evidence>
<comment type="subcellular location">
    <subcellularLocation>
        <location evidence="1">Cell membrane</location>
        <topology evidence="1">Multi-pass membrane protein</topology>
    </subcellularLocation>
</comment>
<evidence type="ECO:0000313" key="9">
    <source>
        <dbReference type="EMBL" id="AWH97080.1"/>
    </source>
</evidence>
<dbReference type="Gene3D" id="1.10.3470.10">
    <property type="entry name" value="ABC transporter involved in vitamin B12 uptake, BtuC"/>
    <property type="match status" value="1"/>
</dbReference>
<gene>
    <name evidence="9" type="ORF">A6048_00785</name>
</gene>
<dbReference type="Proteomes" id="UP000244903">
    <property type="component" value="Chromosome"/>
</dbReference>
<dbReference type="SUPFAM" id="SSF81345">
    <property type="entry name" value="ABC transporter involved in vitamin B12 uptake, BtuC"/>
    <property type="match status" value="1"/>
</dbReference>
<keyword evidence="7 8" id="KW-0472">Membrane</keyword>
<dbReference type="Pfam" id="PF01032">
    <property type="entry name" value="FecCD"/>
    <property type="match status" value="1"/>
</dbReference>
<evidence type="ECO:0000256" key="8">
    <source>
        <dbReference type="SAM" id="Phobius"/>
    </source>
</evidence>
<protein>
    <submittedName>
        <fullName evidence="9">ABC transporter permease</fullName>
    </submittedName>
</protein>
<evidence type="ECO:0000313" key="10">
    <source>
        <dbReference type="Proteomes" id="UP000244903"/>
    </source>
</evidence>
<dbReference type="InterPro" id="IPR037294">
    <property type="entry name" value="ABC_BtuC-like"/>
</dbReference>
<dbReference type="EMBL" id="CP015453">
    <property type="protein sequence ID" value="AWH97080.1"/>
    <property type="molecule type" value="Genomic_DNA"/>
</dbReference>
<dbReference type="GO" id="GO:0022857">
    <property type="term" value="F:transmembrane transporter activity"/>
    <property type="evidence" value="ECO:0007669"/>
    <property type="project" value="InterPro"/>
</dbReference>
<organism evidence="9 10">
    <name type="scientific">Dietzia psychralcaliphila</name>
    <dbReference type="NCBI Taxonomy" id="139021"/>
    <lineage>
        <taxon>Bacteria</taxon>
        <taxon>Bacillati</taxon>
        <taxon>Actinomycetota</taxon>
        <taxon>Actinomycetes</taxon>
        <taxon>Mycobacteriales</taxon>
        <taxon>Dietziaceae</taxon>
        <taxon>Dietzia</taxon>
    </lineage>
</organism>
<dbReference type="PANTHER" id="PTHR30472">
    <property type="entry name" value="FERRIC ENTEROBACTIN TRANSPORT SYSTEM PERMEASE PROTEIN"/>
    <property type="match status" value="1"/>
</dbReference>
<feature type="transmembrane region" description="Helical" evidence="8">
    <location>
        <begin position="82"/>
        <end position="115"/>
    </location>
</feature>
<evidence type="ECO:0000256" key="1">
    <source>
        <dbReference type="ARBA" id="ARBA00004651"/>
    </source>
</evidence>
<feature type="transmembrane region" description="Helical" evidence="8">
    <location>
        <begin position="220"/>
        <end position="243"/>
    </location>
</feature>
<dbReference type="KEGG" id="dpc:A6048_00785"/>
<dbReference type="CDD" id="cd06550">
    <property type="entry name" value="TM_ABC_iron-siderophores_like"/>
    <property type="match status" value="1"/>
</dbReference>
<reference evidence="9 10" key="1">
    <citation type="submission" date="2016-04" db="EMBL/GenBank/DDBJ databases">
        <title>Complete genome sequence of the haloalkaliphilic hydrocarbon-degrading bacterium Dietzia psychralcaliphila ILA-1T, isolated from a drain of a fish product-processing plant.</title>
        <authorList>
            <person name="Zhao J."/>
            <person name="Hu B."/>
            <person name="Geng S."/>
            <person name="Nie Y."/>
            <person name="Tang Y."/>
        </authorList>
    </citation>
    <scope>NUCLEOTIDE SEQUENCE [LARGE SCALE GENOMIC DNA]</scope>
    <source>
        <strain evidence="9 10">ILA-1</strain>
    </source>
</reference>
<dbReference type="PANTHER" id="PTHR30472:SF67">
    <property type="entry name" value="PERMEASE OF ABC TRANSPORTER-RELATED"/>
    <property type="match status" value="1"/>
</dbReference>
<sequence length="313" mass="31302">MGSADLAPQTVLASIAGHLGLPAQLPPPLIDSVIWDLRLPRVLMAAAVGAALAMCGCVLQAITGNPLADPYLLGVSSGASTGAVLVFVLGVGGGAISMSAGAFAGALLSLSLVFVLLGRGSTSSTRIVLIGVVVGQLFAALTSLIVTAAGDADAARGILYWLLGSMSTARWDSLGVVATVTAVAGVVFWMGSLTLDGLAFGSESASGLGIDIERVRRQMVLVTALVVASVVAAVGAIGFVGLIVPHAARMLGLSAHRGLLVGSAGIGAVFLIWADAIARSALATEIPVGVVTALIGVPAFLLIMRRHDPREAG</sequence>
<feature type="transmembrane region" description="Helical" evidence="8">
    <location>
        <begin position="127"/>
        <end position="149"/>
    </location>
</feature>
<keyword evidence="5 8" id="KW-0812">Transmembrane</keyword>
<accession>A0AAD0JWH1</accession>
<feature type="transmembrane region" description="Helical" evidence="8">
    <location>
        <begin position="255"/>
        <end position="274"/>
    </location>
</feature>
<keyword evidence="4" id="KW-1003">Cell membrane</keyword>
<evidence type="ECO:0000256" key="2">
    <source>
        <dbReference type="ARBA" id="ARBA00007935"/>
    </source>
</evidence>
<proteinExistence type="inferred from homology"/>
<comment type="similarity">
    <text evidence="2">Belongs to the binding-protein-dependent transport system permease family. FecCD subfamily.</text>
</comment>
<feature type="transmembrane region" description="Helical" evidence="8">
    <location>
        <begin position="169"/>
        <end position="190"/>
    </location>
</feature>
<name>A0AAD0JWH1_9ACTN</name>
<keyword evidence="10" id="KW-1185">Reference proteome</keyword>
<feature type="transmembrane region" description="Helical" evidence="8">
    <location>
        <begin position="286"/>
        <end position="304"/>
    </location>
</feature>
<keyword evidence="3" id="KW-0813">Transport</keyword>
<dbReference type="InterPro" id="IPR000522">
    <property type="entry name" value="ABC_transptr_permease_BtuC"/>
</dbReference>
<dbReference type="AlphaFoldDB" id="A0AAD0JWH1"/>
<evidence type="ECO:0000256" key="4">
    <source>
        <dbReference type="ARBA" id="ARBA00022475"/>
    </source>
</evidence>
<feature type="transmembrane region" description="Helical" evidence="8">
    <location>
        <begin position="42"/>
        <end position="62"/>
    </location>
</feature>
<dbReference type="GO" id="GO:0005886">
    <property type="term" value="C:plasma membrane"/>
    <property type="evidence" value="ECO:0007669"/>
    <property type="project" value="UniProtKB-SubCell"/>
</dbReference>
<dbReference type="FunFam" id="1.10.3470.10:FF:000001">
    <property type="entry name" value="Vitamin B12 ABC transporter permease BtuC"/>
    <property type="match status" value="1"/>
</dbReference>
<evidence type="ECO:0000256" key="3">
    <source>
        <dbReference type="ARBA" id="ARBA00022448"/>
    </source>
</evidence>
<evidence type="ECO:0000256" key="6">
    <source>
        <dbReference type="ARBA" id="ARBA00022989"/>
    </source>
</evidence>
<keyword evidence="6 8" id="KW-1133">Transmembrane helix</keyword>
<evidence type="ECO:0000256" key="7">
    <source>
        <dbReference type="ARBA" id="ARBA00023136"/>
    </source>
</evidence>
<dbReference type="GO" id="GO:0033214">
    <property type="term" value="P:siderophore-iron import into cell"/>
    <property type="evidence" value="ECO:0007669"/>
    <property type="project" value="TreeGrafter"/>
</dbReference>